<dbReference type="InterPro" id="IPR024934">
    <property type="entry name" value="Rubredoxin-like_dom"/>
</dbReference>
<keyword evidence="3" id="KW-0813">Transport</keyword>
<dbReference type="PROSITE" id="PS00202">
    <property type="entry name" value="RUBREDOXIN"/>
    <property type="match status" value="1"/>
</dbReference>
<keyword evidence="10" id="KW-1185">Reference proteome</keyword>
<evidence type="ECO:0000256" key="1">
    <source>
        <dbReference type="ARBA" id="ARBA00001965"/>
    </source>
</evidence>
<dbReference type="PaxDb" id="289377-HL41_04620"/>
<protein>
    <recommendedName>
        <fullName evidence="7">Rubredoxin</fullName>
    </recommendedName>
</protein>
<keyword evidence="6 7" id="KW-0408">Iron</keyword>
<dbReference type="GO" id="GO:0009055">
    <property type="term" value="F:electron transfer activity"/>
    <property type="evidence" value="ECO:0007669"/>
    <property type="project" value="TreeGrafter"/>
</dbReference>
<dbReference type="HOGENOM" id="CLU_128747_3_2_0"/>
<dbReference type="GO" id="GO:0043448">
    <property type="term" value="P:alkane catabolic process"/>
    <property type="evidence" value="ECO:0007669"/>
    <property type="project" value="TreeGrafter"/>
</dbReference>
<evidence type="ECO:0000256" key="3">
    <source>
        <dbReference type="ARBA" id="ARBA00022448"/>
    </source>
</evidence>
<comment type="function">
    <text evidence="2">Rubredoxin is a small nonheme, iron protein lacking acid-labile sulfide. Its single Fe, chelated to 4 Cys, functions as an electron acceptor and may also stabilize the conformation of the molecule.</text>
</comment>
<evidence type="ECO:0000259" key="8">
    <source>
        <dbReference type="PROSITE" id="PS50903"/>
    </source>
</evidence>
<evidence type="ECO:0000256" key="5">
    <source>
        <dbReference type="ARBA" id="ARBA00022982"/>
    </source>
</evidence>
<dbReference type="Proteomes" id="UP000028481">
    <property type="component" value="Chromosome"/>
</dbReference>
<dbReference type="AlphaFoldDB" id="A0A075WS65"/>
<dbReference type="InterPro" id="IPR024935">
    <property type="entry name" value="Rubredoxin_dom"/>
</dbReference>
<dbReference type="PANTHER" id="PTHR47627:SF1">
    <property type="entry name" value="RUBREDOXIN-1-RELATED"/>
    <property type="match status" value="1"/>
</dbReference>
<name>A0A075WS65_9BACT</name>
<dbReference type="EMBL" id="CP008796">
    <property type="protein sequence ID" value="AIH04104.1"/>
    <property type="molecule type" value="Genomic_DNA"/>
</dbReference>
<dbReference type="KEGG" id="tcm:HL41_04620"/>
<dbReference type="RefSeq" id="WP_038061718.1">
    <property type="nucleotide sequence ID" value="NZ_CP008796.1"/>
</dbReference>
<dbReference type="PANTHER" id="PTHR47627">
    <property type="entry name" value="RUBREDOXIN"/>
    <property type="match status" value="1"/>
</dbReference>
<keyword evidence="5 7" id="KW-0249">Electron transport</keyword>
<evidence type="ECO:0000256" key="2">
    <source>
        <dbReference type="ARBA" id="ARBA00002360"/>
    </source>
</evidence>
<dbReference type="STRING" id="289377.HL41_04620"/>
<comment type="cofactor">
    <cofactor evidence="1 7">
        <name>Fe(3+)</name>
        <dbReference type="ChEBI" id="CHEBI:29034"/>
    </cofactor>
</comment>
<accession>A0A075WS65</accession>
<dbReference type="InterPro" id="IPR018527">
    <property type="entry name" value="Rubredoxin_Fe_BS"/>
</dbReference>
<dbReference type="GO" id="GO:0005506">
    <property type="term" value="F:iron ion binding"/>
    <property type="evidence" value="ECO:0007669"/>
    <property type="project" value="UniProtKB-UniRule"/>
</dbReference>
<evidence type="ECO:0000256" key="7">
    <source>
        <dbReference type="RuleBase" id="RU003820"/>
    </source>
</evidence>
<reference evidence="9 10" key="1">
    <citation type="journal article" date="2015" name="Genome Announc.">
        <title>Genome Sequence of a Sulfate-Reducing Thermophilic Bacterium, Thermodesulfobacterium commune DSM 2178T (Phylum Thermodesulfobacteria).</title>
        <authorList>
            <person name="Bhatnagar S."/>
            <person name="Badger J.H."/>
            <person name="Madupu R."/>
            <person name="Khouri H.M."/>
            <person name="O'Connor E.M."/>
            <person name="Robb F.T."/>
            <person name="Ward N.L."/>
            <person name="Eisen J.A."/>
        </authorList>
    </citation>
    <scope>NUCLEOTIDE SEQUENCE [LARGE SCALE GENOMIC DNA]</scope>
    <source>
        <strain evidence="9 10">DSM 2178</strain>
    </source>
</reference>
<proteinExistence type="inferred from homology"/>
<dbReference type="InterPro" id="IPR050526">
    <property type="entry name" value="Rubredoxin_ET"/>
</dbReference>
<organism evidence="9 10">
    <name type="scientific">Thermodesulfobacterium commune DSM 2178</name>
    <dbReference type="NCBI Taxonomy" id="289377"/>
    <lineage>
        <taxon>Bacteria</taxon>
        <taxon>Pseudomonadati</taxon>
        <taxon>Thermodesulfobacteriota</taxon>
        <taxon>Thermodesulfobacteria</taxon>
        <taxon>Thermodesulfobacteriales</taxon>
        <taxon>Thermodesulfobacteriaceae</taxon>
        <taxon>Thermodesulfobacterium</taxon>
    </lineage>
</organism>
<dbReference type="Gene3D" id="2.20.28.10">
    <property type="match status" value="1"/>
</dbReference>
<dbReference type="eggNOG" id="COG1773">
    <property type="taxonomic scope" value="Bacteria"/>
</dbReference>
<keyword evidence="4 7" id="KW-0479">Metal-binding</keyword>
<comment type="similarity">
    <text evidence="7">Belongs to the rubredoxin family.</text>
</comment>
<evidence type="ECO:0000256" key="4">
    <source>
        <dbReference type="ARBA" id="ARBA00022723"/>
    </source>
</evidence>
<dbReference type="Pfam" id="PF00301">
    <property type="entry name" value="Rubredoxin"/>
    <property type="match status" value="1"/>
</dbReference>
<evidence type="ECO:0000313" key="10">
    <source>
        <dbReference type="Proteomes" id="UP000028481"/>
    </source>
</evidence>
<dbReference type="CDD" id="cd00730">
    <property type="entry name" value="rubredoxin"/>
    <property type="match status" value="1"/>
</dbReference>
<dbReference type="SUPFAM" id="SSF57802">
    <property type="entry name" value="Rubredoxin-like"/>
    <property type="match status" value="1"/>
</dbReference>
<gene>
    <name evidence="9" type="ORF">HL41_04620</name>
</gene>
<dbReference type="PROSITE" id="PS50903">
    <property type="entry name" value="RUBREDOXIN_LIKE"/>
    <property type="match status" value="1"/>
</dbReference>
<evidence type="ECO:0000256" key="6">
    <source>
        <dbReference type="ARBA" id="ARBA00023004"/>
    </source>
</evidence>
<feature type="domain" description="Rubredoxin-like" evidence="8">
    <location>
        <begin position="17"/>
        <end position="60"/>
    </location>
</feature>
<evidence type="ECO:0000313" key="9">
    <source>
        <dbReference type="EMBL" id="AIH04104.1"/>
    </source>
</evidence>
<dbReference type="OrthoDB" id="9802543at2"/>
<sequence>MITKDLKNAWVCTLNNCGYIYLPSKGDKHQHIPPNTPFEALPETWTCPNCGNPKKNFKRLKDLVEEK</sequence>
<dbReference type="PRINTS" id="PR00163">
    <property type="entry name" value="RUBREDOXIN"/>
</dbReference>